<accession>A0ACA9NUW6</accession>
<name>A0ACA9NUW6_9GLOM</name>
<proteinExistence type="predicted"/>
<gene>
    <name evidence="1" type="ORF">RPERSI_LOCUS8814</name>
</gene>
<comment type="caution">
    <text evidence="1">The sequence shown here is derived from an EMBL/GenBank/DDBJ whole genome shotgun (WGS) entry which is preliminary data.</text>
</comment>
<dbReference type="Proteomes" id="UP000789920">
    <property type="component" value="Unassembled WGS sequence"/>
</dbReference>
<organism evidence="1 2">
    <name type="scientific">Racocetra persica</name>
    <dbReference type="NCBI Taxonomy" id="160502"/>
    <lineage>
        <taxon>Eukaryota</taxon>
        <taxon>Fungi</taxon>
        <taxon>Fungi incertae sedis</taxon>
        <taxon>Mucoromycota</taxon>
        <taxon>Glomeromycotina</taxon>
        <taxon>Glomeromycetes</taxon>
        <taxon>Diversisporales</taxon>
        <taxon>Gigasporaceae</taxon>
        <taxon>Racocetra</taxon>
    </lineage>
</organism>
<reference evidence="1" key="1">
    <citation type="submission" date="2021-06" db="EMBL/GenBank/DDBJ databases">
        <authorList>
            <person name="Kallberg Y."/>
            <person name="Tangrot J."/>
            <person name="Rosling A."/>
        </authorList>
    </citation>
    <scope>NUCLEOTIDE SEQUENCE</scope>
    <source>
        <strain evidence="1">MA461A</strain>
    </source>
</reference>
<dbReference type="EMBL" id="CAJVQC010016192">
    <property type="protein sequence ID" value="CAG8674167.1"/>
    <property type="molecule type" value="Genomic_DNA"/>
</dbReference>
<keyword evidence="2" id="KW-1185">Reference proteome</keyword>
<feature type="non-terminal residue" evidence="1">
    <location>
        <position position="1"/>
    </location>
</feature>
<evidence type="ECO:0000313" key="1">
    <source>
        <dbReference type="EMBL" id="CAG8674167.1"/>
    </source>
</evidence>
<evidence type="ECO:0000313" key="2">
    <source>
        <dbReference type="Proteomes" id="UP000789920"/>
    </source>
</evidence>
<sequence>KDEVFGEELSLIIKKENSTNKLFDKMAENPKYEEAITDYTIDHKIRKINFGIATTIEVAQEYTATKTLQRTKRSFNTNKKELDVLSKRMVTINRSIVAYLYNQSGILLRIDNFPLLRYLSLNTHQVITPELLAISEVHNYIDGYPIGKHLDIVKFMITIQKSNPPPPAPDDTIDIISALDFIVSLGPNENMSILDLSCKTVFLIALGLALGLVIYTETNPEIENHYKPS</sequence>
<protein>
    <submittedName>
        <fullName evidence="1">22938_t:CDS:1</fullName>
    </submittedName>
</protein>